<dbReference type="EMBL" id="CP042467">
    <property type="protein sequence ID" value="QED29242.1"/>
    <property type="molecule type" value="Genomic_DNA"/>
</dbReference>
<evidence type="ECO:0000256" key="3">
    <source>
        <dbReference type="ARBA" id="ARBA00022692"/>
    </source>
</evidence>
<evidence type="ECO:0000313" key="8">
    <source>
        <dbReference type="Proteomes" id="UP000321595"/>
    </source>
</evidence>
<dbReference type="RefSeq" id="WP_146962475.1">
    <property type="nucleotide sequence ID" value="NZ_CP042467.1"/>
</dbReference>
<feature type="transmembrane region" description="Helical" evidence="6">
    <location>
        <begin position="95"/>
        <end position="116"/>
    </location>
</feature>
<dbReference type="Proteomes" id="UP000321595">
    <property type="component" value="Chromosome"/>
</dbReference>
<feature type="transmembrane region" description="Helical" evidence="6">
    <location>
        <begin position="12"/>
        <end position="38"/>
    </location>
</feature>
<keyword evidence="8" id="KW-1185">Reference proteome</keyword>
<evidence type="ECO:0000313" key="7">
    <source>
        <dbReference type="EMBL" id="QED29242.1"/>
    </source>
</evidence>
<dbReference type="GO" id="GO:0005886">
    <property type="term" value="C:plasma membrane"/>
    <property type="evidence" value="ECO:0007669"/>
    <property type="project" value="UniProtKB-SubCell"/>
</dbReference>
<sequence length="236" mass="26151">MQKIYFVWKREVSAYFSSVVAYVVAVLFLLITGALFWLNYFQELNLLSLRPYFNQAPLFLAFFAPAITMGLLATEKRSGTLQLMMTMPVSDFQIVTGKFLAALTLLGVVFLMTLPYPITLSQLGDLDWGATIAGYVGLLLLGGAYAAIGIMASSWTQDQVVAILIAFSISFFLYLIDQLVGQPTGGMAYAVQYLSTNFHFQNIARGVIDLRDVIYYLSVITVSLVVAQASIASRRW</sequence>
<name>A0A5B8XTK9_9DELT</name>
<dbReference type="KEGG" id="bbae:FRD01_18775"/>
<evidence type="ECO:0000256" key="5">
    <source>
        <dbReference type="ARBA" id="ARBA00023136"/>
    </source>
</evidence>
<dbReference type="PANTHER" id="PTHR30294">
    <property type="entry name" value="MEMBRANE COMPONENT OF ABC TRANSPORTER YHHJ-RELATED"/>
    <property type="match status" value="1"/>
</dbReference>
<evidence type="ECO:0000256" key="1">
    <source>
        <dbReference type="ARBA" id="ARBA00004651"/>
    </source>
</evidence>
<evidence type="ECO:0000256" key="4">
    <source>
        <dbReference type="ARBA" id="ARBA00022989"/>
    </source>
</evidence>
<dbReference type="PANTHER" id="PTHR30294:SF29">
    <property type="entry name" value="MULTIDRUG ABC TRANSPORTER PERMEASE YBHS-RELATED"/>
    <property type="match status" value="1"/>
</dbReference>
<accession>A0A5B8XTK9</accession>
<proteinExistence type="predicted"/>
<dbReference type="GO" id="GO:0140359">
    <property type="term" value="F:ABC-type transporter activity"/>
    <property type="evidence" value="ECO:0007669"/>
    <property type="project" value="InterPro"/>
</dbReference>
<evidence type="ECO:0000256" key="6">
    <source>
        <dbReference type="SAM" id="Phobius"/>
    </source>
</evidence>
<protein>
    <submittedName>
        <fullName evidence="7">ABC transporter permease subunit</fullName>
    </submittedName>
</protein>
<reference evidence="7 8" key="1">
    <citation type="submission" date="2019-08" db="EMBL/GenBank/DDBJ databases">
        <authorList>
            <person name="Liang Q."/>
        </authorList>
    </citation>
    <scope>NUCLEOTIDE SEQUENCE [LARGE SCALE GENOMIC DNA]</scope>
    <source>
        <strain evidence="7 8">V1718</strain>
    </source>
</reference>
<evidence type="ECO:0000256" key="2">
    <source>
        <dbReference type="ARBA" id="ARBA00022475"/>
    </source>
</evidence>
<dbReference type="OrthoDB" id="9794512at2"/>
<keyword evidence="2" id="KW-1003">Cell membrane</keyword>
<dbReference type="AlphaFoldDB" id="A0A5B8XTK9"/>
<comment type="subcellular location">
    <subcellularLocation>
        <location evidence="1">Cell membrane</location>
        <topology evidence="1">Multi-pass membrane protein</topology>
    </subcellularLocation>
</comment>
<keyword evidence="3 6" id="KW-0812">Transmembrane</keyword>
<keyword evidence="5 6" id="KW-0472">Membrane</keyword>
<feature type="transmembrane region" description="Helical" evidence="6">
    <location>
        <begin position="213"/>
        <end position="232"/>
    </location>
</feature>
<keyword evidence="4 6" id="KW-1133">Transmembrane helix</keyword>
<organism evidence="7 8">
    <name type="scientific">Microvenator marinus</name>
    <dbReference type="NCBI Taxonomy" id="2600177"/>
    <lineage>
        <taxon>Bacteria</taxon>
        <taxon>Deltaproteobacteria</taxon>
        <taxon>Bradymonadales</taxon>
        <taxon>Microvenatoraceae</taxon>
        <taxon>Microvenator</taxon>
    </lineage>
</organism>
<dbReference type="Pfam" id="PF12679">
    <property type="entry name" value="ABC2_membrane_2"/>
    <property type="match status" value="1"/>
</dbReference>
<feature type="transmembrane region" description="Helical" evidence="6">
    <location>
        <begin position="128"/>
        <end position="148"/>
    </location>
</feature>
<feature type="transmembrane region" description="Helical" evidence="6">
    <location>
        <begin position="58"/>
        <end position="74"/>
    </location>
</feature>
<feature type="transmembrane region" description="Helical" evidence="6">
    <location>
        <begin position="160"/>
        <end position="176"/>
    </location>
</feature>
<gene>
    <name evidence="7" type="ORF">FRD01_18775</name>
</gene>
<dbReference type="InterPro" id="IPR051449">
    <property type="entry name" value="ABC-2_transporter_component"/>
</dbReference>